<dbReference type="EMBL" id="KV424000">
    <property type="protein sequence ID" value="KZT55138.1"/>
    <property type="molecule type" value="Genomic_DNA"/>
</dbReference>
<protein>
    <recommendedName>
        <fullName evidence="3">BZIP domain-containing protein</fullName>
    </recommendedName>
</protein>
<dbReference type="PROSITE" id="PS50217">
    <property type="entry name" value="BZIP"/>
    <property type="match status" value="1"/>
</dbReference>
<dbReference type="InParanoid" id="A0A165EM32"/>
<keyword evidence="1" id="KW-0175">Coiled coil</keyword>
<dbReference type="SUPFAM" id="SSF57959">
    <property type="entry name" value="Leucine zipper domain"/>
    <property type="match status" value="1"/>
</dbReference>
<dbReference type="GO" id="GO:0003700">
    <property type="term" value="F:DNA-binding transcription factor activity"/>
    <property type="evidence" value="ECO:0007669"/>
    <property type="project" value="InterPro"/>
</dbReference>
<keyword evidence="5" id="KW-1185">Reference proteome</keyword>
<gene>
    <name evidence="4" type="ORF">CALCODRAFT_510284</name>
</gene>
<feature type="compositionally biased region" description="Basic residues" evidence="2">
    <location>
        <begin position="193"/>
        <end position="209"/>
    </location>
</feature>
<dbReference type="InterPro" id="IPR046347">
    <property type="entry name" value="bZIP_sf"/>
</dbReference>
<dbReference type="CDD" id="cd14812">
    <property type="entry name" value="bZIP_u3"/>
    <property type="match status" value="1"/>
</dbReference>
<evidence type="ECO:0000313" key="5">
    <source>
        <dbReference type="Proteomes" id="UP000076842"/>
    </source>
</evidence>
<dbReference type="STRING" id="1353952.A0A165EM32"/>
<feature type="compositionally biased region" description="Low complexity" evidence="2">
    <location>
        <begin position="113"/>
        <end position="130"/>
    </location>
</feature>
<reference evidence="4 5" key="1">
    <citation type="journal article" date="2016" name="Mol. Biol. Evol.">
        <title>Comparative Genomics of Early-Diverging Mushroom-Forming Fungi Provides Insights into the Origins of Lignocellulose Decay Capabilities.</title>
        <authorList>
            <person name="Nagy L.G."/>
            <person name="Riley R."/>
            <person name="Tritt A."/>
            <person name="Adam C."/>
            <person name="Daum C."/>
            <person name="Floudas D."/>
            <person name="Sun H."/>
            <person name="Yadav J.S."/>
            <person name="Pangilinan J."/>
            <person name="Larsson K.H."/>
            <person name="Matsuura K."/>
            <person name="Barry K."/>
            <person name="Labutti K."/>
            <person name="Kuo R."/>
            <person name="Ohm R.A."/>
            <person name="Bhattacharya S.S."/>
            <person name="Shirouzu T."/>
            <person name="Yoshinaga Y."/>
            <person name="Martin F.M."/>
            <person name="Grigoriev I.V."/>
            <person name="Hibbett D.S."/>
        </authorList>
    </citation>
    <scope>NUCLEOTIDE SEQUENCE [LARGE SCALE GENOMIC DNA]</scope>
    <source>
        <strain evidence="4 5">HHB12733</strain>
    </source>
</reference>
<proteinExistence type="predicted"/>
<evidence type="ECO:0000256" key="1">
    <source>
        <dbReference type="SAM" id="Coils"/>
    </source>
</evidence>
<evidence type="ECO:0000313" key="4">
    <source>
        <dbReference type="EMBL" id="KZT55138.1"/>
    </source>
</evidence>
<dbReference type="AlphaFoldDB" id="A0A165EM32"/>
<dbReference type="OrthoDB" id="674948at2759"/>
<dbReference type="InterPro" id="IPR004827">
    <property type="entry name" value="bZIP"/>
</dbReference>
<dbReference type="Gene3D" id="1.20.5.170">
    <property type="match status" value="1"/>
</dbReference>
<dbReference type="Proteomes" id="UP000076842">
    <property type="component" value="Unassembled WGS sequence"/>
</dbReference>
<sequence length="480" mass="51885">MASPSPFLFDTNAYPPIDTSFTQYEPMPGEEGLQFPGNYGINQQFPAQNHYSHHLQPMPMSHSPMPQMSGSMTPLSMPSAGAYSLQAINMQSGGVSGSYQQQLFGGHTPPPLSAGSTSSSDSLQTTVSMSDIMPAPPMTSASDSSLTAMSPSPSMDDDDDDMSRSPSPSPRLTRAHLKREATTVNLHASHGSQSKKRKAMSHSHQRSKSSSHLPPVITKPMDPNGPRITCATFVWPDVSGLSKKDARLVKNRAAAFLSRQRKREEFEAMEKRVSKMESDRKELEIAMQNREAELASIQEMKDRMSKAEARVLVAESELAQKEKTYQAEIARLRGESGAAAVNIQEADLARLAVLFSLSALSNAASSSSQLSIAANLPTSVVGEVDLKLDQNKPINVDLQVDEEMDADGERDESNTSASSSANLRLTLQRPAQSVTTRRSRAATAASTKEARFNGQLELTAAPSADGAQRWGFKLSLGQEA</sequence>
<accession>A0A165EM32</accession>
<feature type="region of interest" description="Disordered" evidence="2">
    <location>
        <begin position="95"/>
        <end position="222"/>
    </location>
</feature>
<feature type="domain" description="BZIP" evidence="3">
    <location>
        <begin position="241"/>
        <end position="304"/>
    </location>
</feature>
<feature type="compositionally biased region" description="Polar residues" evidence="2">
    <location>
        <begin position="182"/>
        <end position="192"/>
    </location>
</feature>
<name>A0A165EM32_9BASI</name>
<feature type="compositionally biased region" description="Polar residues" evidence="2">
    <location>
        <begin position="139"/>
        <end position="148"/>
    </location>
</feature>
<evidence type="ECO:0000256" key="2">
    <source>
        <dbReference type="SAM" id="MobiDB-lite"/>
    </source>
</evidence>
<evidence type="ECO:0000259" key="3">
    <source>
        <dbReference type="PROSITE" id="PS50217"/>
    </source>
</evidence>
<feature type="compositionally biased region" description="Polar residues" evidence="2">
    <location>
        <begin position="414"/>
        <end position="434"/>
    </location>
</feature>
<organism evidence="4 5">
    <name type="scientific">Calocera cornea HHB12733</name>
    <dbReference type="NCBI Taxonomy" id="1353952"/>
    <lineage>
        <taxon>Eukaryota</taxon>
        <taxon>Fungi</taxon>
        <taxon>Dikarya</taxon>
        <taxon>Basidiomycota</taxon>
        <taxon>Agaricomycotina</taxon>
        <taxon>Dacrymycetes</taxon>
        <taxon>Dacrymycetales</taxon>
        <taxon>Dacrymycetaceae</taxon>
        <taxon>Calocera</taxon>
    </lineage>
</organism>
<feature type="coiled-coil region" evidence="1">
    <location>
        <begin position="259"/>
        <end position="324"/>
    </location>
</feature>
<feature type="region of interest" description="Disordered" evidence="2">
    <location>
        <begin position="404"/>
        <end position="449"/>
    </location>
</feature>